<evidence type="ECO:0000259" key="7">
    <source>
        <dbReference type="PROSITE" id="PS51204"/>
    </source>
</evidence>
<dbReference type="EMBL" id="CAAE01008027">
    <property type="protein sequence ID" value="CAF91072.1"/>
    <property type="molecule type" value="Genomic_DNA"/>
</dbReference>
<feature type="non-terminal residue" evidence="8">
    <location>
        <position position="2422"/>
    </location>
</feature>
<dbReference type="GO" id="GO:0016787">
    <property type="term" value="F:hydrolase activity"/>
    <property type="evidence" value="ECO:0007669"/>
    <property type="project" value="UniProtKB-KW"/>
</dbReference>
<dbReference type="CDD" id="cd18793">
    <property type="entry name" value="SF2_C_SNF"/>
    <property type="match status" value="1"/>
</dbReference>
<feature type="region of interest" description="Disordered" evidence="4">
    <location>
        <begin position="22"/>
        <end position="50"/>
    </location>
</feature>
<keyword evidence="3" id="KW-0539">Nucleus</keyword>
<dbReference type="Gene3D" id="3.40.50.10810">
    <property type="entry name" value="Tandem AAA-ATPase domain"/>
    <property type="match status" value="2"/>
</dbReference>
<feature type="compositionally biased region" description="Basic and acidic residues" evidence="4">
    <location>
        <begin position="2313"/>
        <end position="2335"/>
    </location>
</feature>
<feature type="compositionally biased region" description="Polar residues" evidence="4">
    <location>
        <begin position="2211"/>
        <end position="2220"/>
    </location>
</feature>
<dbReference type="KEGG" id="tng:GSTEN00005605G001"/>
<feature type="region of interest" description="Disordered" evidence="4">
    <location>
        <begin position="2238"/>
        <end position="2278"/>
    </location>
</feature>
<feature type="region of interest" description="Disordered" evidence="4">
    <location>
        <begin position="1140"/>
        <end position="1161"/>
    </location>
</feature>
<dbReference type="SMART" id="SM00573">
    <property type="entry name" value="HSA"/>
    <property type="match status" value="1"/>
</dbReference>
<dbReference type="OrthoDB" id="372624at2759"/>
<feature type="compositionally biased region" description="Low complexity" evidence="4">
    <location>
        <begin position="2238"/>
        <end position="2251"/>
    </location>
</feature>
<dbReference type="PANTHER" id="PTHR46459">
    <property type="entry name" value="E1A-BINDING PROTEIN P400-RELATED"/>
    <property type="match status" value="1"/>
</dbReference>
<sequence length="2422" mass="268309">LCYNVVTMYTGGMPPTPQAVQIAGQKQNQQQYDPSKGPPVQNAASLHTPPPQLQGRMAQGGLPIAGLPMALSQQAQLVETAQAGGHLQAQVKVPAGGSVLATVNPHTQIQAQLQQQMQPALHLQLQPQQQQSQAVLQSGQAVRLHEEVAFFKVFVPHILTQASFALCSLQTVALARPTVESNPPVQRIVTNSIPMTTMTPGPISVPNSVPTPHVTSPLRTVANINPSAHDRIFYVLFKESQVHQRISELRKEGQWSASRLPKLVEASRPKSQWDYLLEEMQWMAADFAQERRWKEAAAKKLVRTCARYHQEQKRSEERSKKEKEIQLRHIASTIAREVEFFWSNIEQVCVLSCAFSFMFAIVTLPITILFGHQVVEIKLQFEIYEKRLKSLCVQKAKVSGQSTGDKDEVGAFIPKFSMLIKARKRKARSSLGSEEVADEESTTAEQEVMEGEADHKAELFDLAKDAEVPLDVLAKQYAGAYAEGFEWPQSSLQSDDDEDDDMDDTKGVDPDGTAPGAVVIDSLLNVDQYCASDKSASSVSDGKPGRDIAEVAAATELILPKGSFRTTSSTHSPAPFLLHGSLREYQQIGVDWLMNLYKKKLNGILADESGLGKTVQTVAYMAHLAGQEGVLGTPSYSREDMQAAKLGNQCHFMRRRWRHLVLDEVQLIKNMTQKHWETIFSLQSQQRILLISSPLQNTLKELWTMIHFLLPGITKPYSDFPVKAGTDQNQDYCHKLVIRLHRMIQPFILRRSKRDVEKQLPKKYEHILKCRLSARQKSLYEDILTQPGAQEALKMGHFVSVQQVLMQLQRVCNHPELVAPRENFSSYFWPSLEYRVPSLVLGALQEENHKNTNTSLFNLINNENRLTRYQTDVAVPKLKVTQQLIEEIYSAPDPPPPPKPCPIKPMKLLQPVQYGTEPEGRLAAITGVVGPSPPATGPSTTTSVATTGLSGQARGKAAATTTASSHAAQRAQTTTPVSSGNSGLGQHVLGAASLSLGTVLGPVAPISQPGVAQVPRPALAPNHAIQPRLLSQRLVLTSQAQARLPSGDVVKIAQLTNITGGHHRISQPEAPVTLQFQGNKFTLSPSQLRQLTTGQPLHLHEIFVAFVLDLGNVLQIVSAPGQQIIRPQGSMVMQTVPQAVPASNPSATSGPQPGLPATQQGDTGKFSINVHIRLVIQAKLQIFAETSPPCDAQESSEEKTQQLKSRLARLFEANERRCSRSVVYGTDLLQFCTLGSEGPHSTLAGGDWRWVGRESCLRAQRTCLASTATLHSILHSAEDCHMRANNLIKRLVCAVPPAVAPPSHLYAANPAVAYSLEQKSFHHRLQEVLVPYTVDVPHLLSRHFFHFPDLQQMQMDSGKLEALAILLRKLKSDGRRVLIFTQMVKMLDILEAFLDHRKLSYVRVDESFTPEERQESMQKFNRDRKVFCSMLTNRCCSTFGTVFDADTIIFYDTDLNPSMDVRTQEWCDKIGRSKDIHIYRLESGNSIEEKLLKNGTKDLIREVAAQGTDYTLAFLTQRTIQDLFEVEAASGEKVEEFVVLHQEPLSSEAISPRIARPYIQALHSINLDSQEDEHLQQQQQQEEEEKAKEEDEVTGRELAEEGEETPAEDKEEPAYKEELNTVMEQLTPIERYALHYLEYLHLSDDETALKERLECSKRGWELQQLQKLKEEEEEDDQRLMDGGEELFTYTREDAYNMEYVFEAEDGHTEIMPVWTPPTPPQDDNDIYIDSVMMLMYDTTPIPESKLPPVYIRKEHKRLKMDPSGNVFLLNICVTLCLCVCRPYKKQMAIGSFFFNALLYIFPAVARKKKKGHGESVIPPRSLFEKASMLKVRREGKDQKKNFSLKQQAPFAKPLPSLAKPAMEASQDNPEWLISEDWALLQVITVNKRLQQCRNRYENVIIPREEGKVTMTHSLSFAVVNSRLLLFHTPSFFQLVYEANPKKKTKSIYKTKNSRPLRTCQIYTQDDNAMQMQLYNNRFELMKIIASKRSPPIKPLLGMNPFQKNPKHASVLAESGINYDKPLPPIQVASQRAERIAKEKKAGAIKNATVGTTIQAATVGGNVIVNTVAGVPQSPFQANKRLASPVIPGTLSQSQPRLRVSRWRGLRLRRSAGGPGQPPADSGAAPRAGTVLTGTTVANLQVARLTRVPTQGQIQAQAGPTAQVTLTKPPVVSVPAVVSSAGVTTLPVTVAGISVPSARPRKQVWPRDQTAALRTNSQRPGTDQRALFQMQVQQLLQIKKQQQQQAAAAQPRPSRKQDSRSRDRRASSRRWDSCDGSGRSAGAAAAAAAAAAEGDLCSHHSAPTRHQDPVFHHRVHRSEPESHRSPADPGGKDPTDRPAAACRRGQYPADRVFTTAGPDGDPDPGHHGGPGAGPDDSRGAAAAQVVQQKLIQQQVVAAAASPQIQSPPPHSPAQQPAPSSSSS</sequence>
<reference evidence="8" key="1">
    <citation type="journal article" date="2004" name="Nature">
        <title>Genome duplication in the teleost fish Tetraodon nigroviridis reveals the early vertebrate proto-karyotype.</title>
        <authorList>
            <person name="Jaillon O."/>
            <person name="Aury J.-M."/>
            <person name="Brunet F."/>
            <person name="Petit J.-L."/>
            <person name="Stange-Thomann N."/>
            <person name="Mauceli E."/>
            <person name="Bouneau L."/>
            <person name="Fischer C."/>
            <person name="Ozouf-Costaz C."/>
            <person name="Bernot A."/>
            <person name="Nicaud S."/>
            <person name="Jaffe D."/>
            <person name="Fisher S."/>
            <person name="Lutfalla G."/>
            <person name="Dossat C."/>
            <person name="Segurens B."/>
            <person name="Dasilva C."/>
            <person name="Salanoubat M."/>
            <person name="Levy M."/>
            <person name="Boudet N."/>
            <person name="Castellano S."/>
            <person name="Anthouard V."/>
            <person name="Jubin C."/>
            <person name="Castelli V."/>
            <person name="Katinka M."/>
            <person name="Vacherie B."/>
            <person name="Biemont C."/>
            <person name="Skalli Z."/>
            <person name="Cattolico L."/>
            <person name="Poulain J."/>
            <person name="De Berardinis V."/>
            <person name="Cruaud C."/>
            <person name="Duprat S."/>
            <person name="Brottier P."/>
            <person name="Coutanceau J.-P."/>
            <person name="Gouzy J."/>
            <person name="Parra G."/>
            <person name="Lardier G."/>
            <person name="Chapple C."/>
            <person name="McKernan K.J."/>
            <person name="McEwan P."/>
            <person name="Bosak S."/>
            <person name="Kellis M."/>
            <person name="Volff J.-N."/>
            <person name="Guigo R."/>
            <person name="Zody M.C."/>
            <person name="Mesirov J."/>
            <person name="Lindblad-Toh K."/>
            <person name="Birren B."/>
            <person name="Nusbaum C."/>
            <person name="Kahn D."/>
            <person name="Robinson-Rechavi M."/>
            <person name="Laudet V."/>
            <person name="Schachter V."/>
            <person name="Quetier F."/>
            <person name="Saurin W."/>
            <person name="Scarpelli C."/>
            <person name="Wincker P."/>
            <person name="Lander E.S."/>
            <person name="Weissenbach J."/>
            <person name="Roest Crollius H."/>
        </authorList>
    </citation>
    <scope>NUCLEOTIDE SEQUENCE [LARGE SCALE GENOMIC DNA]</scope>
</reference>
<dbReference type="InterPro" id="IPR001650">
    <property type="entry name" value="Helicase_C-like"/>
</dbReference>
<accession>Q4T7R0</accession>
<dbReference type="Pfam" id="PF00271">
    <property type="entry name" value="Helicase_C"/>
    <property type="match status" value="1"/>
</dbReference>
<dbReference type="PROSITE" id="PS51194">
    <property type="entry name" value="HELICASE_CTER"/>
    <property type="match status" value="1"/>
</dbReference>
<dbReference type="PANTHER" id="PTHR46459:SF1">
    <property type="entry name" value="E1A-BINDING PROTEIN P400"/>
    <property type="match status" value="1"/>
</dbReference>
<feature type="compositionally biased region" description="Acidic residues" evidence="4">
    <location>
        <begin position="1600"/>
        <end position="1611"/>
    </location>
</feature>
<evidence type="ECO:0000256" key="2">
    <source>
        <dbReference type="ARBA" id="ARBA00022801"/>
    </source>
</evidence>
<dbReference type="Pfam" id="PF07529">
    <property type="entry name" value="HSA"/>
    <property type="match status" value="1"/>
</dbReference>
<feature type="compositionally biased region" description="Basic and acidic residues" evidence="4">
    <location>
        <begin position="2254"/>
        <end position="2272"/>
    </location>
</feature>
<feature type="compositionally biased region" description="Polar residues" evidence="4">
    <location>
        <begin position="24"/>
        <end position="33"/>
    </location>
</feature>
<gene>
    <name evidence="8" type="ORF">GSTENG00005605001</name>
</gene>
<feature type="region of interest" description="Disordered" evidence="4">
    <location>
        <begin position="925"/>
        <end position="982"/>
    </location>
</feature>
<feature type="region of interest" description="Disordered" evidence="4">
    <location>
        <begin position="486"/>
        <end position="515"/>
    </location>
</feature>
<evidence type="ECO:0000256" key="3">
    <source>
        <dbReference type="ARBA" id="ARBA00023242"/>
    </source>
</evidence>
<dbReference type="Gene3D" id="3.40.50.300">
    <property type="entry name" value="P-loop containing nucleotide triphosphate hydrolases"/>
    <property type="match status" value="2"/>
</dbReference>
<dbReference type="GO" id="GO:0000812">
    <property type="term" value="C:Swr1 complex"/>
    <property type="evidence" value="ECO:0007669"/>
    <property type="project" value="TreeGrafter"/>
</dbReference>
<organism evidence="8">
    <name type="scientific">Tetraodon nigroviridis</name>
    <name type="common">Spotted green pufferfish</name>
    <name type="synonym">Chelonodon nigroviridis</name>
    <dbReference type="NCBI Taxonomy" id="99883"/>
    <lineage>
        <taxon>Eukaryota</taxon>
        <taxon>Metazoa</taxon>
        <taxon>Chordata</taxon>
        <taxon>Craniata</taxon>
        <taxon>Vertebrata</taxon>
        <taxon>Euteleostomi</taxon>
        <taxon>Actinopterygii</taxon>
        <taxon>Neopterygii</taxon>
        <taxon>Teleostei</taxon>
        <taxon>Neoteleostei</taxon>
        <taxon>Acanthomorphata</taxon>
        <taxon>Eupercaria</taxon>
        <taxon>Tetraodontiformes</taxon>
        <taxon>Tetradontoidea</taxon>
        <taxon>Tetraodontidae</taxon>
        <taxon>Tetraodon</taxon>
    </lineage>
</organism>
<dbReference type="SUPFAM" id="SSF52540">
    <property type="entry name" value="P-loop containing nucleoside triphosphate hydrolases"/>
    <property type="match status" value="3"/>
</dbReference>
<feature type="non-terminal residue" evidence="8">
    <location>
        <position position="1"/>
    </location>
</feature>
<feature type="region of interest" description="Disordered" evidence="4">
    <location>
        <begin position="431"/>
        <end position="450"/>
    </location>
</feature>
<comment type="caution">
    <text evidence="8">The sequence shown here is derived from an EMBL/GenBank/DDBJ whole genome shotgun (WGS) entry which is preliminary data.</text>
</comment>
<feature type="compositionally biased region" description="Low complexity" evidence="4">
    <location>
        <begin position="2379"/>
        <end position="2403"/>
    </location>
</feature>
<feature type="compositionally biased region" description="Acidic residues" evidence="4">
    <location>
        <begin position="494"/>
        <end position="503"/>
    </location>
</feature>
<feature type="compositionally biased region" description="Basic and acidic residues" evidence="4">
    <location>
        <begin position="1585"/>
        <end position="1599"/>
    </location>
</feature>
<dbReference type="GO" id="GO:0006281">
    <property type="term" value="P:DNA repair"/>
    <property type="evidence" value="ECO:0007669"/>
    <property type="project" value="TreeGrafter"/>
</dbReference>
<dbReference type="InterPro" id="IPR038718">
    <property type="entry name" value="SNF2-like_sf"/>
</dbReference>
<feature type="domain" description="HSA" evidence="7">
    <location>
        <begin position="260"/>
        <end position="333"/>
    </location>
</feature>
<evidence type="ECO:0000256" key="1">
    <source>
        <dbReference type="ARBA" id="ARBA00004123"/>
    </source>
</evidence>
<evidence type="ECO:0000259" key="5">
    <source>
        <dbReference type="PROSITE" id="PS51192"/>
    </source>
</evidence>
<dbReference type="GO" id="GO:0003682">
    <property type="term" value="F:chromatin binding"/>
    <property type="evidence" value="ECO:0007669"/>
    <property type="project" value="TreeGrafter"/>
</dbReference>
<evidence type="ECO:0000256" key="4">
    <source>
        <dbReference type="SAM" id="MobiDB-lite"/>
    </source>
</evidence>
<dbReference type="InterPro" id="IPR027417">
    <property type="entry name" value="P-loop_NTPase"/>
</dbReference>
<feature type="compositionally biased region" description="Low complexity" evidence="4">
    <location>
        <begin position="2411"/>
        <end position="2422"/>
    </location>
</feature>
<feature type="domain" description="Helicase ATP-binding" evidence="5">
    <location>
        <begin position="630"/>
        <end position="712"/>
    </location>
</feature>
<proteinExistence type="predicted"/>
<feature type="compositionally biased region" description="Acidic residues" evidence="4">
    <location>
        <begin position="435"/>
        <end position="450"/>
    </location>
</feature>
<keyword evidence="2" id="KW-0378">Hydrolase</keyword>
<feature type="region of interest" description="Disordered" evidence="4">
    <location>
        <begin position="2197"/>
        <end position="2221"/>
    </location>
</feature>
<dbReference type="InterPro" id="IPR000330">
    <property type="entry name" value="SNF2_N"/>
</dbReference>
<feature type="region of interest" description="Disordered" evidence="4">
    <location>
        <begin position="2313"/>
        <end position="2422"/>
    </location>
</feature>
<feature type="domain" description="Helicase C-terminal" evidence="6">
    <location>
        <begin position="1362"/>
        <end position="1516"/>
    </location>
</feature>
<evidence type="ECO:0000259" key="6">
    <source>
        <dbReference type="PROSITE" id="PS51194"/>
    </source>
</evidence>
<feature type="region of interest" description="Disordered" evidence="4">
    <location>
        <begin position="1570"/>
        <end position="1615"/>
    </location>
</feature>
<feature type="compositionally biased region" description="Low complexity" evidence="4">
    <location>
        <begin position="937"/>
        <end position="948"/>
    </location>
</feature>
<protein>
    <submittedName>
        <fullName evidence="8">(spotted green pufferfish) hypothetical protein</fullName>
    </submittedName>
</protein>
<dbReference type="InterPro" id="IPR049730">
    <property type="entry name" value="SNF2/RAD54-like_C"/>
</dbReference>
<evidence type="ECO:0000313" key="8">
    <source>
        <dbReference type="EMBL" id="CAF91072.1"/>
    </source>
</evidence>
<dbReference type="InterPro" id="IPR014012">
    <property type="entry name" value="HSA_dom"/>
</dbReference>
<feature type="compositionally biased region" description="Low complexity" evidence="4">
    <location>
        <begin position="957"/>
        <end position="975"/>
    </location>
</feature>
<dbReference type="GO" id="GO:0035267">
    <property type="term" value="C:NuA4 histone acetyltransferase complex"/>
    <property type="evidence" value="ECO:0007669"/>
    <property type="project" value="TreeGrafter"/>
</dbReference>
<dbReference type="SMART" id="SM00487">
    <property type="entry name" value="DEXDc"/>
    <property type="match status" value="1"/>
</dbReference>
<dbReference type="Pfam" id="PF00176">
    <property type="entry name" value="SNF2-rel_dom"/>
    <property type="match status" value="2"/>
</dbReference>
<dbReference type="GO" id="GO:0005524">
    <property type="term" value="F:ATP binding"/>
    <property type="evidence" value="ECO:0007669"/>
    <property type="project" value="InterPro"/>
</dbReference>
<comment type="subcellular location">
    <subcellularLocation>
        <location evidence="1">Nucleus</location>
    </subcellularLocation>
</comment>
<dbReference type="PROSITE" id="PS51204">
    <property type="entry name" value="HSA"/>
    <property type="match status" value="1"/>
</dbReference>
<dbReference type="InterPro" id="IPR014001">
    <property type="entry name" value="Helicase_ATP-bd"/>
</dbReference>
<name>Q4T7R0_TETNG</name>
<dbReference type="PROSITE" id="PS51192">
    <property type="entry name" value="HELICASE_ATP_BIND_1"/>
    <property type="match status" value="1"/>
</dbReference>
<reference evidence="8" key="2">
    <citation type="submission" date="2004-02" db="EMBL/GenBank/DDBJ databases">
        <authorList>
            <consortium name="Genoscope"/>
            <consortium name="Whitehead Institute Centre for Genome Research"/>
        </authorList>
    </citation>
    <scope>NUCLEOTIDE SEQUENCE</scope>
</reference>